<dbReference type="SUPFAM" id="SSF52091">
    <property type="entry name" value="SpoIIaa-like"/>
    <property type="match status" value="1"/>
</dbReference>
<gene>
    <name evidence="2" type="ORF">ITX44_23170</name>
</gene>
<organism evidence="2 3">
    <name type="scientific">Actinacidiphila acididurans</name>
    <dbReference type="NCBI Taxonomy" id="2784346"/>
    <lineage>
        <taxon>Bacteria</taxon>
        <taxon>Bacillati</taxon>
        <taxon>Actinomycetota</taxon>
        <taxon>Actinomycetes</taxon>
        <taxon>Kitasatosporales</taxon>
        <taxon>Streptomycetaceae</taxon>
        <taxon>Actinacidiphila</taxon>
    </lineage>
</organism>
<comment type="caution">
    <text evidence="2">The sequence shown here is derived from an EMBL/GenBank/DDBJ whole genome shotgun (WGS) entry which is preliminary data.</text>
</comment>
<name>A0ABS2TVL6_9ACTN</name>
<keyword evidence="3" id="KW-1185">Reference proteome</keyword>
<dbReference type="Proteomes" id="UP000749040">
    <property type="component" value="Unassembled WGS sequence"/>
</dbReference>
<dbReference type="InterPro" id="IPR036513">
    <property type="entry name" value="STAS_dom_sf"/>
</dbReference>
<dbReference type="EMBL" id="JADKYB010000012">
    <property type="protein sequence ID" value="MBM9507385.1"/>
    <property type="molecule type" value="Genomic_DNA"/>
</dbReference>
<reference evidence="2 3" key="1">
    <citation type="submission" date="2021-01" db="EMBL/GenBank/DDBJ databases">
        <title>Streptomyces acididurans sp. nov., isolated from a peat swamp forest soil.</title>
        <authorList>
            <person name="Chantavorakit T."/>
            <person name="Duangmal K."/>
        </authorList>
    </citation>
    <scope>NUCLEOTIDE SEQUENCE [LARGE SCALE GENOMIC DNA]</scope>
    <source>
        <strain evidence="2 3">KK5PA1</strain>
    </source>
</reference>
<dbReference type="Gene3D" id="3.30.750.24">
    <property type="entry name" value="STAS domain"/>
    <property type="match status" value="1"/>
</dbReference>
<dbReference type="Pfam" id="PF13466">
    <property type="entry name" value="STAS_2"/>
    <property type="match status" value="1"/>
</dbReference>
<evidence type="ECO:0000313" key="2">
    <source>
        <dbReference type="EMBL" id="MBM9507385.1"/>
    </source>
</evidence>
<sequence>MDRPGTDLAVVAALARMRLAARRTGNRVRLRGATPELRQLLELTGLAGEFEWEPEEGEESGGIQE</sequence>
<feature type="domain" description="MlaB-like STAS" evidence="1">
    <location>
        <begin position="7"/>
        <end position="46"/>
    </location>
</feature>
<evidence type="ECO:0000313" key="3">
    <source>
        <dbReference type="Proteomes" id="UP000749040"/>
    </source>
</evidence>
<accession>A0ABS2TVL6</accession>
<protein>
    <submittedName>
        <fullName evidence="2">STAS domain-containing protein</fullName>
    </submittedName>
</protein>
<dbReference type="InterPro" id="IPR058548">
    <property type="entry name" value="MlaB-like_STAS"/>
</dbReference>
<proteinExistence type="predicted"/>
<evidence type="ECO:0000259" key="1">
    <source>
        <dbReference type="Pfam" id="PF13466"/>
    </source>
</evidence>